<proteinExistence type="predicted"/>
<protein>
    <submittedName>
        <fullName evidence="1">TPR repeat-containing SEL1 subfamily protein</fullName>
    </submittedName>
</protein>
<sequence>MHNNSDATSATEHWRKQAAKHFIEASRLMQHGESFQAAKHFRQAALLGHARAMLYLGKLFIKGQVLPHSYFHAWSWLQLATLAGDKDAPQLLQQLQPHLTAADINRASALAATRFEDICDMTFKTPEQNSS</sequence>
<dbReference type="RefSeq" id="WP_008487271.1">
    <property type="nucleotide sequence ID" value="NZ_AMRG01000002.1"/>
</dbReference>
<dbReference type="InterPro" id="IPR011990">
    <property type="entry name" value="TPR-like_helical_dom_sf"/>
</dbReference>
<keyword evidence="2" id="KW-1185">Reference proteome</keyword>
<dbReference type="eggNOG" id="COG0790">
    <property type="taxonomic scope" value="Bacteria"/>
</dbReference>
<evidence type="ECO:0000313" key="2">
    <source>
        <dbReference type="Proteomes" id="UP000014115"/>
    </source>
</evidence>
<dbReference type="AlphaFoldDB" id="K2KFU1"/>
<dbReference type="STRING" id="740709.A10D4_01512"/>
<reference evidence="1 2" key="1">
    <citation type="journal article" date="2012" name="J. Bacteriol.">
        <title>Genome Sequence of Idiomarina xiamenensis Type Strain 10-D-4.</title>
        <authorList>
            <person name="Lai Q."/>
            <person name="Wang L."/>
            <person name="Wang W."/>
            <person name="Shao Z."/>
        </authorList>
    </citation>
    <scope>NUCLEOTIDE SEQUENCE [LARGE SCALE GENOMIC DNA]</scope>
    <source>
        <strain evidence="1 2">10-D-4</strain>
    </source>
</reference>
<dbReference type="Proteomes" id="UP000014115">
    <property type="component" value="Unassembled WGS sequence"/>
</dbReference>
<dbReference type="Gene3D" id="1.25.40.10">
    <property type="entry name" value="Tetratricopeptide repeat domain"/>
    <property type="match status" value="1"/>
</dbReference>
<dbReference type="EMBL" id="AMRG01000002">
    <property type="protein sequence ID" value="EKE86878.1"/>
    <property type="molecule type" value="Genomic_DNA"/>
</dbReference>
<comment type="caution">
    <text evidence="1">The sequence shown here is derived from an EMBL/GenBank/DDBJ whole genome shotgun (WGS) entry which is preliminary data.</text>
</comment>
<gene>
    <name evidence="1" type="ORF">A10D4_01512</name>
</gene>
<evidence type="ECO:0000313" key="1">
    <source>
        <dbReference type="EMBL" id="EKE86878.1"/>
    </source>
</evidence>
<dbReference type="PATRIC" id="fig|740709.3.peg.303"/>
<dbReference type="OrthoDB" id="6237397at2"/>
<name>K2KFU1_9GAMM</name>
<organism evidence="1 2">
    <name type="scientific">Idiomarina xiamenensis 10-D-4</name>
    <dbReference type="NCBI Taxonomy" id="740709"/>
    <lineage>
        <taxon>Bacteria</taxon>
        <taxon>Pseudomonadati</taxon>
        <taxon>Pseudomonadota</taxon>
        <taxon>Gammaproteobacteria</taxon>
        <taxon>Alteromonadales</taxon>
        <taxon>Idiomarinaceae</taxon>
        <taxon>Idiomarina</taxon>
    </lineage>
</organism>
<accession>K2KFU1</accession>
<dbReference type="SUPFAM" id="SSF81901">
    <property type="entry name" value="HCP-like"/>
    <property type="match status" value="1"/>
</dbReference>